<gene>
    <name evidence="1" type="ORF">K443DRAFT_11200</name>
</gene>
<accession>A0A0C9XHR2</accession>
<dbReference type="AlphaFoldDB" id="A0A0C9XHR2"/>
<evidence type="ECO:0000313" key="2">
    <source>
        <dbReference type="Proteomes" id="UP000054477"/>
    </source>
</evidence>
<reference evidence="1 2" key="1">
    <citation type="submission" date="2014-04" db="EMBL/GenBank/DDBJ databases">
        <authorList>
            <consortium name="DOE Joint Genome Institute"/>
            <person name="Kuo A."/>
            <person name="Kohler A."/>
            <person name="Nagy L.G."/>
            <person name="Floudas D."/>
            <person name="Copeland A."/>
            <person name="Barry K.W."/>
            <person name="Cichocki N."/>
            <person name="Veneault-Fourrey C."/>
            <person name="LaButti K."/>
            <person name="Lindquist E.A."/>
            <person name="Lipzen A."/>
            <person name="Lundell T."/>
            <person name="Morin E."/>
            <person name="Murat C."/>
            <person name="Sun H."/>
            <person name="Tunlid A."/>
            <person name="Henrissat B."/>
            <person name="Grigoriev I.V."/>
            <person name="Hibbett D.S."/>
            <person name="Martin F."/>
            <person name="Nordberg H.P."/>
            <person name="Cantor M.N."/>
            <person name="Hua S.X."/>
        </authorList>
    </citation>
    <scope>NUCLEOTIDE SEQUENCE [LARGE SCALE GENOMIC DNA]</scope>
    <source>
        <strain evidence="1 2">LaAM-08-1</strain>
    </source>
</reference>
<dbReference type="HOGENOM" id="CLU_1468390_0_0_1"/>
<organism evidence="1 2">
    <name type="scientific">Laccaria amethystina LaAM-08-1</name>
    <dbReference type="NCBI Taxonomy" id="1095629"/>
    <lineage>
        <taxon>Eukaryota</taxon>
        <taxon>Fungi</taxon>
        <taxon>Dikarya</taxon>
        <taxon>Basidiomycota</taxon>
        <taxon>Agaricomycotina</taxon>
        <taxon>Agaricomycetes</taxon>
        <taxon>Agaricomycetidae</taxon>
        <taxon>Agaricales</taxon>
        <taxon>Agaricineae</taxon>
        <taxon>Hydnangiaceae</taxon>
        <taxon>Laccaria</taxon>
    </lineage>
</organism>
<keyword evidence="2" id="KW-1185">Reference proteome</keyword>
<dbReference type="Proteomes" id="UP000054477">
    <property type="component" value="Unassembled WGS sequence"/>
</dbReference>
<proteinExistence type="predicted"/>
<evidence type="ECO:0000313" key="1">
    <source>
        <dbReference type="EMBL" id="KIJ95692.1"/>
    </source>
</evidence>
<dbReference type="EMBL" id="KN838746">
    <property type="protein sequence ID" value="KIJ95692.1"/>
    <property type="molecule type" value="Genomic_DNA"/>
</dbReference>
<protein>
    <submittedName>
        <fullName evidence="1">Uncharacterized protein</fullName>
    </submittedName>
</protein>
<sequence>MSKELPDSTLSPDDPNSAIRVYIADLTGIPACRAFAENLEQLHGAEAEPVRNLNEDTTSTPRNAHITFRLWRSPSCCVSRAQYQTADANEKGIREVLDGSGHTNDMGVDGDHVGMVDGDSASGDEDLTSVDDTNIRRKNDWDYEVMPFNAAYDGSLRAVDEAKEIWTDVDLARSKGKEKERERQ</sequence>
<reference evidence="2" key="2">
    <citation type="submission" date="2015-01" db="EMBL/GenBank/DDBJ databases">
        <title>Evolutionary Origins and Diversification of the Mycorrhizal Mutualists.</title>
        <authorList>
            <consortium name="DOE Joint Genome Institute"/>
            <consortium name="Mycorrhizal Genomics Consortium"/>
            <person name="Kohler A."/>
            <person name="Kuo A."/>
            <person name="Nagy L.G."/>
            <person name="Floudas D."/>
            <person name="Copeland A."/>
            <person name="Barry K.W."/>
            <person name="Cichocki N."/>
            <person name="Veneault-Fourrey C."/>
            <person name="LaButti K."/>
            <person name="Lindquist E.A."/>
            <person name="Lipzen A."/>
            <person name="Lundell T."/>
            <person name="Morin E."/>
            <person name="Murat C."/>
            <person name="Riley R."/>
            <person name="Ohm R."/>
            <person name="Sun H."/>
            <person name="Tunlid A."/>
            <person name="Henrissat B."/>
            <person name="Grigoriev I.V."/>
            <person name="Hibbett D.S."/>
            <person name="Martin F."/>
        </authorList>
    </citation>
    <scope>NUCLEOTIDE SEQUENCE [LARGE SCALE GENOMIC DNA]</scope>
    <source>
        <strain evidence="2">LaAM-08-1</strain>
    </source>
</reference>
<name>A0A0C9XHR2_9AGAR</name>